<dbReference type="HOGENOM" id="CLU_009539_3_1_1"/>
<organism evidence="8 9">
    <name type="scientific">Helobdella robusta</name>
    <name type="common">Californian leech</name>
    <dbReference type="NCBI Taxonomy" id="6412"/>
    <lineage>
        <taxon>Eukaryota</taxon>
        <taxon>Metazoa</taxon>
        <taxon>Spiralia</taxon>
        <taxon>Lophotrochozoa</taxon>
        <taxon>Annelida</taxon>
        <taxon>Clitellata</taxon>
        <taxon>Hirudinea</taxon>
        <taxon>Rhynchobdellida</taxon>
        <taxon>Glossiphoniidae</taxon>
        <taxon>Helobdella</taxon>
    </lineage>
</organism>
<dbReference type="PROSITE" id="PS50076">
    <property type="entry name" value="DNAJ_2"/>
    <property type="match status" value="1"/>
</dbReference>
<reference evidence="9" key="1">
    <citation type="submission" date="2012-12" db="EMBL/GenBank/DDBJ databases">
        <authorList>
            <person name="Hellsten U."/>
            <person name="Grimwood J."/>
            <person name="Chapman J.A."/>
            <person name="Shapiro H."/>
            <person name="Aerts A."/>
            <person name="Otillar R.P."/>
            <person name="Terry A.Y."/>
            <person name="Boore J.L."/>
            <person name="Simakov O."/>
            <person name="Marletaz F."/>
            <person name="Cho S.-J."/>
            <person name="Edsinger-Gonzales E."/>
            <person name="Havlak P."/>
            <person name="Kuo D.-H."/>
            <person name="Larsson T."/>
            <person name="Lv J."/>
            <person name="Arendt D."/>
            <person name="Savage R."/>
            <person name="Osoegawa K."/>
            <person name="de Jong P."/>
            <person name="Lindberg D.R."/>
            <person name="Seaver E.C."/>
            <person name="Weisblat D.A."/>
            <person name="Putnam N.H."/>
            <person name="Grigoriev I.V."/>
            <person name="Rokhsar D.S."/>
        </authorList>
    </citation>
    <scope>NUCLEOTIDE SEQUENCE</scope>
</reference>
<evidence type="ECO:0000259" key="6">
    <source>
        <dbReference type="PROSITE" id="PS50076"/>
    </source>
</evidence>
<dbReference type="Gene3D" id="1.10.287.110">
    <property type="entry name" value="DnaJ domain"/>
    <property type="match status" value="1"/>
</dbReference>
<dbReference type="Pfam" id="PF21884">
    <property type="entry name" value="ZUO1-like_ZHD"/>
    <property type="match status" value="1"/>
</dbReference>
<dbReference type="InParanoid" id="T1FXT4"/>
<dbReference type="OMA" id="DSTGEWN"/>
<dbReference type="InterPro" id="IPR051964">
    <property type="entry name" value="Chaperone_stress_response"/>
</dbReference>
<dbReference type="OrthoDB" id="552049at2759"/>
<evidence type="ECO:0000313" key="7">
    <source>
        <dbReference type="EMBL" id="ESO06551.1"/>
    </source>
</evidence>
<dbReference type="FunFam" id="1.10.287.110:FF:000046">
    <property type="entry name" value="dnaJ homolog subfamily C member 21"/>
    <property type="match status" value="1"/>
</dbReference>
<accession>T1FXT4</accession>
<dbReference type="CDD" id="cd06257">
    <property type="entry name" value="DnaJ"/>
    <property type="match status" value="1"/>
</dbReference>
<dbReference type="PANTHER" id="PTHR44029:SF1">
    <property type="entry name" value="DNAJ HOMOLOG SUBFAMILY C MEMBER 21"/>
    <property type="match status" value="1"/>
</dbReference>
<dbReference type="PRINTS" id="PR00625">
    <property type="entry name" value="JDOMAIN"/>
</dbReference>
<dbReference type="EMBL" id="KB096324">
    <property type="protein sequence ID" value="ESO06551.1"/>
    <property type="molecule type" value="Genomic_DNA"/>
</dbReference>
<dbReference type="EMBL" id="AMQM01000645">
    <property type="status" value="NOT_ANNOTATED_CDS"/>
    <property type="molecule type" value="Genomic_DNA"/>
</dbReference>
<reference evidence="8" key="3">
    <citation type="submission" date="2015-06" db="UniProtKB">
        <authorList>
            <consortium name="EnsemblMetazoa"/>
        </authorList>
    </citation>
    <scope>IDENTIFICATION</scope>
</reference>
<evidence type="ECO:0000256" key="5">
    <source>
        <dbReference type="SAM" id="Coils"/>
    </source>
</evidence>
<dbReference type="CTD" id="20213632"/>
<feature type="coiled-coil region" evidence="5">
    <location>
        <begin position="178"/>
        <end position="205"/>
    </location>
</feature>
<evidence type="ECO:0000256" key="4">
    <source>
        <dbReference type="ARBA" id="ARBA00074367"/>
    </source>
</evidence>
<proteinExistence type="predicted"/>
<dbReference type="GO" id="GO:0008270">
    <property type="term" value="F:zinc ion binding"/>
    <property type="evidence" value="ECO:0007669"/>
    <property type="project" value="UniProtKB-KW"/>
</dbReference>
<feature type="domain" description="J" evidence="6">
    <location>
        <begin position="3"/>
        <end position="69"/>
    </location>
</feature>
<reference evidence="7 9" key="2">
    <citation type="journal article" date="2013" name="Nature">
        <title>Insights into bilaterian evolution from three spiralian genomes.</title>
        <authorList>
            <person name="Simakov O."/>
            <person name="Marletaz F."/>
            <person name="Cho S.J."/>
            <person name="Edsinger-Gonzales E."/>
            <person name="Havlak P."/>
            <person name="Hellsten U."/>
            <person name="Kuo D.H."/>
            <person name="Larsson T."/>
            <person name="Lv J."/>
            <person name="Arendt D."/>
            <person name="Savage R."/>
            <person name="Osoegawa K."/>
            <person name="de Jong P."/>
            <person name="Grimwood J."/>
            <person name="Chapman J.A."/>
            <person name="Shapiro H."/>
            <person name="Aerts A."/>
            <person name="Otillar R.P."/>
            <person name="Terry A.Y."/>
            <person name="Boore J.L."/>
            <person name="Grigoriev I.V."/>
            <person name="Lindberg D.R."/>
            <person name="Seaver E.C."/>
            <person name="Weisblat D.A."/>
            <person name="Putnam N.H."/>
            <person name="Rokhsar D.S."/>
        </authorList>
    </citation>
    <scope>NUCLEOTIDE SEQUENCE</scope>
</reference>
<keyword evidence="5" id="KW-0175">Coiled coil</keyword>
<dbReference type="Pfam" id="PF00226">
    <property type="entry name" value="DnaJ"/>
    <property type="match status" value="1"/>
</dbReference>
<dbReference type="Proteomes" id="UP000015101">
    <property type="component" value="Unassembled WGS sequence"/>
</dbReference>
<keyword evidence="2" id="KW-0863">Zinc-finger</keyword>
<gene>
    <name evidence="8" type="primary">20213632</name>
    <name evidence="7" type="ORF">HELRODRAFT_64358</name>
</gene>
<evidence type="ECO:0000256" key="2">
    <source>
        <dbReference type="ARBA" id="ARBA00022771"/>
    </source>
</evidence>
<keyword evidence="3" id="KW-0862">Zinc</keyword>
<evidence type="ECO:0000256" key="3">
    <source>
        <dbReference type="ARBA" id="ARBA00022833"/>
    </source>
</evidence>
<dbReference type="SMART" id="SM00271">
    <property type="entry name" value="DnaJ"/>
    <property type="match status" value="1"/>
</dbReference>
<dbReference type="InterPro" id="IPR054076">
    <property type="entry name" value="ZUO1-like_ZHD"/>
</dbReference>
<keyword evidence="9" id="KW-1185">Reference proteome</keyword>
<dbReference type="SUPFAM" id="SSF46565">
    <property type="entry name" value="Chaperone J-domain"/>
    <property type="match status" value="1"/>
</dbReference>
<dbReference type="STRING" id="6412.T1FXT4"/>
<sequence>MKCHYEVLGLNLNASDEEIKKSYRRNALIWHPDKNPDSFEEAHKQFLLVQQAYDVLSDPQERTWYDKHRDEILKGGKGDQYEDKSLNVFQYFNASCYSGYDDDAKGFYSVYSEIFKQISEEDIDFVDHEPNMKLPPHFGSSTSPYDEVVGPFYSYWDSYSTAKTYVWVDHYDIRQAPNRQIRKAMEQENKKLRDKARKNRNEEIRVRLSSLSLELIVLLIFLSEIFNEKNLIYFRR</sequence>
<dbReference type="EnsemblMetazoa" id="HelroT64358">
    <property type="protein sequence ID" value="HelroP64358"/>
    <property type="gene ID" value="HelroG64358"/>
</dbReference>
<dbReference type="InterPro" id="IPR001623">
    <property type="entry name" value="DnaJ_domain"/>
</dbReference>
<name>T1FXT4_HELRO</name>
<keyword evidence="1" id="KW-0479">Metal-binding</keyword>
<dbReference type="InterPro" id="IPR036869">
    <property type="entry name" value="J_dom_sf"/>
</dbReference>
<protein>
    <recommendedName>
        <fullName evidence="4">DnaJ homolog subfamily C member 21</fullName>
    </recommendedName>
</protein>
<evidence type="ECO:0000313" key="9">
    <source>
        <dbReference type="Proteomes" id="UP000015101"/>
    </source>
</evidence>
<dbReference type="KEGG" id="hro:HELRODRAFT_64358"/>
<dbReference type="AlphaFoldDB" id="T1FXT4"/>
<dbReference type="eggNOG" id="KOG0717">
    <property type="taxonomic scope" value="Eukaryota"/>
</dbReference>
<dbReference type="GeneID" id="20213632"/>
<evidence type="ECO:0000256" key="1">
    <source>
        <dbReference type="ARBA" id="ARBA00022723"/>
    </source>
</evidence>
<evidence type="ECO:0000313" key="8">
    <source>
        <dbReference type="EnsemblMetazoa" id="HelroP64358"/>
    </source>
</evidence>
<dbReference type="RefSeq" id="XP_009015919.1">
    <property type="nucleotide sequence ID" value="XM_009017671.1"/>
</dbReference>
<dbReference type="PANTHER" id="PTHR44029">
    <property type="entry name" value="DNAJ HOMOLOG SUBFAMILY C MEMBER 21"/>
    <property type="match status" value="1"/>
</dbReference>